<feature type="binding site" evidence="17 19">
    <location>
        <position position="322"/>
    </location>
    <ligand>
        <name>Zn(2+)</name>
        <dbReference type="ChEBI" id="CHEBI:29105"/>
    </ligand>
</feature>
<accession>A0A8J1UNC5</accession>
<evidence type="ECO:0000256" key="10">
    <source>
        <dbReference type="ARBA" id="ARBA00022691"/>
    </source>
</evidence>
<dbReference type="GO" id="GO:0008270">
    <property type="term" value="F:zinc ion binding"/>
    <property type="evidence" value="ECO:0007669"/>
    <property type="project" value="UniProtKB-UniRule"/>
</dbReference>
<feature type="binding site" description="axial binding residue" evidence="17">
    <location>
        <position position="785"/>
    </location>
    <ligand>
        <name>methylcob(III)alamin</name>
        <dbReference type="ChEBI" id="CHEBI:28115"/>
    </ligand>
    <ligandPart>
        <name>Co</name>
        <dbReference type="ChEBI" id="CHEBI:27638"/>
    </ligandPart>
</feature>
<keyword evidence="15 16" id="KW-0170">Cobalt</keyword>
<dbReference type="InterPro" id="IPR036589">
    <property type="entry name" value="HCY_dom_sf"/>
</dbReference>
<dbReference type="Pfam" id="PF02310">
    <property type="entry name" value="B12-binding"/>
    <property type="match status" value="1"/>
</dbReference>
<dbReference type="Gene3D" id="3.20.20.330">
    <property type="entry name" value="Homocysteine-binding-like domain"/>
    <property type="match status" value="1"/>
</dbReference>
<feature type="binding site" evidence="18">
    <location>
        <position position="708"/>
    </location>
    <ligand>
        <name>methylcob(III)alamin</name>
        <dbReference type="ChEBI" id="CHEBI:28115"/>
    </ligand>
</feature>
<dbReference type="SUPFAM" id="SSF56507">
    <property type="entry name" value="Methionine synthase activation domain-like"/>
    <property type="match status" value="1"/>
</dbReference>
<comment type="function">
    <text evidence="16">Catalyzes the transfer of a methyl group from methyl-cobalamin to homocysteine, yielding enzyme-bound cob(I)alamin and methionine. Subsequently, remethylates the cofactor using methyltetrahydrofolate.</text>
</comment>
<dbReference type="InterPro" id="IPR011822">
    <property type="entry name" value="MetH"/>
</dbReference>
<feature type="binding site" evidence="18">
    <location>
        <begin position="782"/>
        <end position="786"/>
    </location>
    <ligand>
        <name>methylcob(III)alamin</name>
        <dbReference type="ChEBI" id="CHEBI:28115"/>
    </ligand>
</feature>
<proteinExistence type="inferred from homology"/>
<dbReference type="FunFam" id="1.10.1240.10:FF:000001">
    <property type="entry name" value="Methionine synthase"/>
    <property type="match status" value="1"/>
</dbReference>
<dbReference type="InterPro" id="IPR004223">
    <property type="entry name" value="VitB12-dep_Met_synth_activ_dom"/>
</dbReference>
<evidence type="ECO:0000313" key="20">
    <source>
        <dbReference type="EMBL" id="CAH1792878.1"/>
    </source>
</evidence>
<feature type="binding site" evidence="18">
    <location>
        <position position="973"/>
    </location>
    <ligand>
        <name>S-adenosyl-L-methionine</name>
        <dbReference type="ChEBI" id="CHEBI:59789"/>
    </ligand>
</feature>
<evidence type="ECO:0000256" key="1">
    <source>
        <dbReference type="ARBA" id="ARBA00001947"/>
    </source>
</evidence>
<dbReference type="InterPro" id="IPR000489">
    <property type="entry name" value="Pterin-binding_dom"/>
</dbReference>
<feature type="binding site" evidence="18">
    <location>
        <position position="886"/>
    </location>
    <ligand>
        <name>methylcob(III)alamin</name>
        <dbReference type="ChEBI" id="CHEBI:28115"/>
    </ligand>
</feature>
<keyword evidence="14 16" id="KW-0486">Methionine biosynthesis</keyword>
<dbReference type="NCBIfam" id="TIGR02082">
    <property type="entry name" value="metH"/>
    <property type="match status" value="1"/>
</dbReference>
<evidence type="ECO:0000256" key="8">
    <source>
        <dbReference type="ARBA" id="ARBA00022628"/>
    </source>
</evidence>
<keyword evidence="6 16" id="KW-0489">Methyltransferase</keyword>
<dbReference type="Pfam" id="PF02574">
    <property type="entry name" value="S-methyl_trans"/>
    <property type="match status" value="1"/>
</dbReference>
<evidence type="ECO:0000256" key="3">
    <source>
        <dbReference type="ARBA" id="ARBA00005178"/>
    </source>
</evidence>
<dbReference type="FunFam" id="3.20.20.20:FF:000002">
    <property type="entry name" value="Methionine synthase"/>
    <property type="match status" value="1"/>
</dbReference>
<name>A0A8J1UNC5_OWEFU</name>
<dbReference type="Gene3D" id="3.40.50.280">
    <property type="entry name" value="Cobalamin-binding domain"/>
    <property type="match status" value="1"/>
</dbReference>
<feature type="binding site" evidence="17 19">
    <location>
        <position position="259"/>
    </location>
    <ligand>
        <name>Zn(2+)</name>
        <dbReference type="ChEBI" id="CHEBI:29105"/>
    </ligand>
</feature>
<evidence type="ECO:0000256" key="17">
    <source>
        <dbReference type="PIRSR" id="PIRSR000381-1"/>
    </source>
</evidence>
<dbReference type="GO" id="GO:0031419">
    <property type="term" value="F:cobalamin binding"/>
    <property type="evidence" value="ECO:0007669"/>
    <property type="project" value="UniProtKB-UniRule"/>
</dbReference>
<dbReference type="AlphaFoldDB" id="A0A8J1UNC5"/>
<feature type="binding site" evidence="18">
    <location>
        <position position="830"/>
    </location>
    <ligand>
        <name>methylcob(III)alamin</name>
        <dbReference type="ChEBI" id="CHEBI:28115"/>
    </ligand>
</feature>
<evidence type="ECO:0000256" key="5">
    <source>
        <dbReference type="ARBA" id="ARBA00012032"/>
    </source>
</evidence>
<dbReference type="InterPro" id="IPR006158">
    <property type="entry name" value="Cobalamin-bd"/>
</dbReference>
<evidence type="ECO:0000256" key="4">
    <source>
        <dbReference type="ARBA" id="ARBA00010398"/>
    </source>
</evidence>
<reference evidence="20" key="1">
    <citation type="submission" date="2022-03" db="EMBL/GenBank/DDBJ databases">
        <authorList>
            <person name="Martin C."/>
        </authorList>
    </citation>
    <scope>NUCLEOTIDE SEQUENCE</scope>
</reference>
<dbReference type="CDD" id="cd02069">
    <property type="entry name" value="methionine_synthase_B12_BD"/>
    <property type="match status" value="1"/>
</dbReference>
<dbReference type="Pfam" id="PF02607">
    <property type="entry name" value="B12-binding_2"/>
    <property type="match status" value="1"/>
</dbReference>
<dbReference type="GO" id="GO:0050667">
    <property type="term" value="P:homocysteine metabolic process"/>
    <property type="evidence" value="ECO:0007669"/>
    <property type="project" value="TreeGrafter"/>
</dbReference>
<dbReference type="InterPro" id="IPR033706">
    <property type="entry name" value="Met_synthase_B12-bd"/>
</dbReference>
<keyword evidence="9 16" id="KW-0808">Transferase</keyword>
<dbReference type="SUPFAM" id="SSF51717">
    <property type="entry name" value="Dihydropteroate synthetase-like"/>
    <property type="match status" value="1"/>
</dbReference>
<feature type="binding site" evidence="18">
    <location>
        <position position="1167"/>
    </location>
    <ligand>
        <name>S-adenosyl-L-methionine</name>
        <dbReference type="ChEBI" id="CHEBI:59789"/>
    </ligand>
</feature>
<evidence type="ECO:0000256" key="2">
    <source>
        <dbReference type="ARBA" id="ARBA00001956"/>
    </source>
</evidence>
<keyword evidence="10 16" id="KW-0949">S-adenosyl-L-methionine</keyword>
<dbReference type="PROSITE" id="PS50974">
    <property type="entry name" value="ADOMET_ACTIVATION"/>
    <property type="match status" value="1"/>
</dbReference>
<dbReference type="PROSITE" id="PS50970">
    <property type="entry name" value="HCY"/>
    <property type="match status" value="1"/>
</dbReference>
<keyword evidence="11 16" id="KW-0479">Metal-binding</keyword>
<evidence type="ECO:0000256" key="6">
    <source>
        <dbReference type="ARBA" id="ARBA00022603"/>
    </source>
</evidence>
<dbReference type="OrthoDB" id="261426at2759"/>
<keyword evidence="21" id="KW-1185">Reference proteome</keyword>
<dbReference type="Pfam" id="PF02965">
    <property type="entry name" value="Met_synt_B12"/>
    <property type="match status" value="1"/>
</dbReference>
<dbReference type="PANTHER" id="PTHR45833:SF1">
    <property type="entry name" value="METHIONINE SYNTHASE"/>
    <property type="match status" value="1"/>
</dbReference>
<dbReference type="Gene3D" id="1.10.1240.10">
    <property type="entry name" value="Methionine synthase domain"/>
    <property type="match status" value="1"/>
</dbReference>
<dbReference type="InterPro" id="IPR037010">
    <property type="entry name" value="VitB12-dep_Met_synth_activ_sf"/>
</dbReference>
<dbReference type="NCBIfam" id="NF007024">
    <property type="entry name" value="PRK09490.1"/>
    <property type="match status" value="1"/>
</dbReference>
<feature type="binding site" evidence="17 19">
    <location>
        <position position="323"/>
    </location>
    <ligand>
        <name>Zn(2+)</name>
        <dbReference type="ChEBI" id="CHEBI:29105"/>
    </ligand>
</feature>
<dbReference type="Gene3D" id="1.10.288.10">
    <property type="entry name" value="Cobalamin-dependent Methionine Synthase, domain 2"/>
    <property type="match status" value="1"/>
</dbReference>
<evidence type="ECO:0000256" key="15">
    <source>
        <dbReference type="ARBA" id="ARBA00023285"/>
    </source>
</evidence>
<evidence type="ECO:0000256" key="9">
    <source>
        <dbReference type="ARBA" id="ARBA00022679"/>
    </source>
</evidence>
<evidence type="ECO:0000256" key="11">
    <source>
        <dbReference type="ARBA" id="ARBA00022723"/>
    </source>
</evidence>
<dbReference type="UniPathway" id="UPA00051">
    <property type="reaction ID" value="UER00081"/>
</dbReference>
<dbReference type="InterPro" id="IPR011005">
    <property type="entry name" value="Dihydropteroate_synth-like_sf"/>
</dbReference>
<evidence type="ECO:0000256" key="13">
    <source>
        <dbReference type="ARBA" id="ARBA00022833"/>
    </source>
</evidence>
<dbReference type="Pfam" id="PF00809">
    <property type="entry name" value="Pterin_bind"/>
    <property type="match status" value="1"/>
</dbReference>
<dbReference type="SMART" id="SM01018">
    <property type="entry name" value="B12-binding_2"/>
    <property type="match status" value="1"/>
</dbReference>
<keyword evidence="8 16" id="KW-0846">Cobalamin</keyword>
<evidence type="ECO:0000313" key="21">
    <source>
        <dbReference type="Proteomes" id="UP000749559"/>
    </source>
</evidence>
<protein>
    <recommendedName>
        <fullName evidence="5 16">Methionine synthase</fullName>
        <ecNumber evidence="5 16">2.1.1.13</ecNumber>
    </recommendedName>
    <alternativeName>
        <fullName evidence="16">5-methyltetrahydrofolate--homocysteine methyltransferase</fullName>
    </alternativeName>
</protein>
<dbReference type="InterPro" id="IPR050554">
    <property type="entry name" value="Met_Synthase/Corrinoid"/>
</dbReference>
<keyword evidence="12" id="KW-0677">Repeat</keyword>
<dbReference type="EC" id="2.1.1.13" evidence="5 16"/>
<dbReference type="Proteomes" id="UP000749559">
    <property type="component" value="Unassembled WGS sequence"/>
</dbReference>
<dbReference type="FunFam" id="3.20.20.330:FF:000001">
    <property type="entry name" value="Methionine synthase"/>
    <property type="match status" value="1"/>
</dbReference>
<dbReference type="InterPro" id="IPR003759">
    <property type="entry name" value="Cbl-bd_cap"/>
</dbReference>
<comment type="catalytic activity">
    <reaction evidence="16">
        <text>(6S)-5-methyl-5,6,7,8-tetrahydrofolate + L-homocysteine = (6S)-5,6,7,8-tetrahydrofolate + L-methionine</text>
        <dbReference type="Rhea" id="RHEA:11172"/>
        <dbReference type="ChEBI" id="CHEBI:18608"/>
        <dbReference type="ChEBI" id="CHEBI:57453"/>
        <dbReference type="ChEBI" id="CHEBI:57844"/>
        <dbReference type="ChEBI" id="CHEBI:58199"/>
        <dbReference type="EC" id="2.1.1.13"/>
    </reaction>
</comment>
<dbReference type="GO" id="GO:0046653">
    <property type="term" value="P:tetrahydrofolate metabolic process"/>
    <property type="evidence" value="ECO:0007669"/>
    <property type="project" value="TreeGrafter"/>
</dbReference>
<gene>
    <name evidence="20" type="ORF">OFUS_LOCUS17798</name>
</gene>
<comment type="cofactor">
    <cofactor evidence="1 16 19">
        <name>Zn(2+)</name>
        <dbReference type="ChEBI" id="CHEBI:29105"/>
    </cofactor>
</comment>
<comment type="similarity">
    <text evidence="4">Belongs to the vitamin-B12 dependent methionine synthase family.</text>
</comment>
<feature type="binding site" evidence="18">
    <location>
        <position position="834"/>
    </location>
    <ligand>
        <name>methylcob(III)alamin</name>
        <dbReference type="ChEBI" id="CHEBI:28115"/>
    </ligand>
</feature>
<dbReference type="Gene3D" id="3.20.20.20">
    <property type="entry name" value="Dihydropteroate synthase-like"/>
    <property type="match status" value="1"/>
</dbReference>
<comment type="pathway">
    <text evidence="3 16">Amino-acid biosynthesis; L-methionine biosynthesis via de novo pathway; L-methionine from L-homocysteine (MetH route): step 1/1.</text>
</comment>
<dbReference type="SUPFAM" id="SSF52242">
    <property type="entry name" value="Cobalamin (vitamin B12)-binding domain"/>
    <property type="match status" value="1"/>
</dbReference>
<dbReference type="SUPFAM" id="SSF82282">
    <property type="entry name" value="Homocysteine S-methyltransferase"/>
    <property type="match status" value="1"/>
</dbReference>
<dbReference type="PROSITE" id="PS51337">
    <property type="entry name" value="B12_BINDING_NTER"/>
    <property type="match status" value="1"/>
</dbReference>
<dbReference type="GO" id="GO:0008705">
    <property type="term" value="F:methionine synthase activity"/>
    <property type="evidence" value="ECO:0007669"/>
    <property type="project" value="UniProtKB-UniRule"/>
</dbReference>
<evidence type="ECO:0000256" key="7">
    <source>
        <dbReference type="ARBA" id="ARBA00022605"/>
    </source>
</evidence>
<dbReference type="GO" id="GO:0005829">
    <property type="term" value="C:cytosol"/>
    <property type="evidence" value="ECO:0007669"/>
    <property type="project" value="TreeGrafter"/>
</dbReference>
<comment type="domain">
    <text evidence="16">Modular enzyme with four functionally distinct domains. The isolated Hcy-binding domain catalyzes methyl transfer from free methylcobalamin to homocysteine. The Hcy-binding domain in association with the pterin-binding domain catalyzes the methylation of cob(I)alamin by methyltetrahydrofolate and the methylation of homocysteine. The B12-binding domain binds the cofactor. The AdoMet activation domain binds S-adenosyl-L-methionine. Under aerobic conditions cob(I)alamin can be converted to inactive cob(II)alamin. Reductive methylation by S-adenosyl-L-methionine and flavodoxin regenerates methylcobalamin.</text>
</comment>
<dbReference type="InterPro" id="IPR036724">
    <property type="entry name" value="Cobalamin-bd_sf"/>
</dbReference>
<dbReference type="PROSITE" id="PS51332">
    <property type="entry name" value="B12_BINDING"/>
    <property type="match status" value="1"/>
</dbReference>
<comment type="cofactor">
    <cofactor evidence="2 16 17">
        <name>methylcob(III)alamin</name>
        <dbReference type="ChEBI" id="CHEBI:28115"/>
    </cofactor>
</comment>
<evidence type="ECO:0000256" key="18">
    <source>
        <dbReference type="PIRSR" id="PIRSR000381-2"/>
    </source>
</evidence>
<dbReference type="PANTHER" id="PTHR45833">
    <property type="entry name" value="METHIONINE SYNTHASE"/>
    <property type="match status" value="1"/>
</dbReference>
<dbReference type="Gene3D" id="3.10.196.10">
    <property type="entry name" value="Vitamin B12-dependent methionine synthase, activation domain"/>
    <property type="match status" value="1"/>
</dbReference>
<comment type="caution">
    <text evidence="20">The sequence shown here is derived from an EMBL/GenBank/DDBJ whole genome shotgun (WGS) entry which is preliminary data.</text>
</comment>
<keyword evidence="7 16" id="KW-0028">Amino-acid biosynthesis</keyword>
<feature type="binding site" evidence="18">
    <location>
        <begin position="1221"/>
        <end position="1222"/>
    </location>
    <ligand>
        <name>S-adenosyl-L-methionine</name>
        <dbReference type="ChEBI" id="CHEBI:59789"/>
    </ligand>
</feature>
<evidence type="ECO:0000256" key="19">
    <source>
        <dbReference type="PROSITE-ProRule" id="PRU00333"/>
    </source>
</evidence>
<dbReference type="InterPro" id="IPR003726">
    <property type="entry name" value="HCY_dom"/>
</dbReference>
<dbReference type="PIRSF" id="PIRSF000381">
    <property type="entry name" value="MetH"/>
    <property type="match status" value="1"/>
</dbReference>
<dbReference type="GO" id="GO:0032259">
    <property type="term" value="P:methylation"/>
    <property type="evidence" value="ECO:0007669"/>
    <property type="project" value="UniProtKB-KW"/>
</dbReference>
<keyword evidence="13 16" id="KW-0862">Zinc</keyword>
<dbReference type="FunFam" id="3.40.50.280:FF:000001">
    <property type="entry name" value="Methionine synthase"/>
    <property type="match status" value="1"/>
</dbReference>
<organism evidence="20 21">
    <name type="scientific">Owenia fusiformis</name>
    <name type="common">Polychaete worm</name>
    <dbReference type="NCBI Taxonomy" id="6347"/>
    <lineage>
        <taxon>Eukaryota</taxon>
        <taxon>Metazoa</taxon>
        <taxon>Spiralia</taxon>
        <taxon>Lophotrochozoa</taxon>
        <taxon>Annelida</taxon>
        <taxon>Polychaeta</taxon>
        <taxon>Sedentaria</taxon>
        <taxon>Canalipalpata</taxon>
        <taxon>Sabellida</taxon>
        <taxon>Oweniida</taxon>
        <taxon>Oweniidae</taxon>
        <taxon>Owenia</taxon>
    </lineage>
</organism>
<dbReference type="CDD" id="cd00740">
    <property type="entry name" value="MeTr"/>
    <property type="match status" value="1"/>
</dbReference>
<evidence type="ECO:0000256" key="14">
    <source>
        <dbReference type="ARBA" id="ARBA00023167"/>
    </source>
</evidence>
<dbReference type="PROSITE" id="PS50972">
    <property type="entry name" value="PTERIN_BINDING"/>
    <property type="match status" value="1"/>
</dbReference>
<dbReference type="EMBL" id="CAIIXF020000008">
    <property type="protein sequence ID" value="CAH1792878.1"/>
    <property type="molecule type" value="Genomic_DNA"/>
</dbReference>
<sequence length="1260" mass="140018">MSPTSSEGTIAKGSGDVMEVLKATMKERIMIFDGGMGTMIQNERLDELAFRGQEFHDHEKSLKGNNDLLSITMPETIYRIHKDYLLAGADFVETNTFSGTSIAQADYALQHMVYRLNFESAQLARRACDDVTLQTGVRRYVAGAMGPTNRTLSISPSVEKPDFRNVTFDELVDAYTEQARALLDGGSDVLLVETIFDTANSKAALYAIQLLFEQQYAPVPVFVSGTIVDKSGRTLSGQTGEAFVISVSHANPMCLGLNCALGAKEMRPFIETIGKNTEAFVICYPNAGLPNTFGDYDESPADMALQLKTFAKDGLLNIVGGCCGTTPEHIQAIAEAVKPFKPRVPPTGLYKDYLQLSGLEPSRIGRHTNFVNIGERCNVAGSRKFCKLIKNNDYEEALTIAKMQVENGAQILDINMDEGMLDGKAAMSKFCNLISSEPDISKVPLCIDSSNFAVVEAGLKCAQGKCVVNSISLKEGEEDFIKKARTVKRYGAAVVVMAFDEQGQAADAARKIEICTRSYRILVDKVGFNPNDIIFDPNILTIATGMAEHDTYGIDFIEATRTIKETLPGCRISGGVSNLSFSFRGMERIREAMHSVFLYHAIKAGMDMGIVNAGCLPIYEDIDKKLLELCENLLWNRDIDGTEKMLAYAQSLGKETGKEAAVDEWRQMNVQERLKHSLVKGIDKFIIEDTEEARQDSSKYPRPLNVIEGPLMDGMSVVGDLFGAGKMFLPQVIKSARVMKKAVGHLIPFMEKEKEEAMKASGVTENRGRQYNGTIVLATVKGDVHDIGKNIVGVVLGCNNYKVIDLGVMTPCDRILETAIQEDADFIGLSGLITPSLDEMIYVAKEMERIGMKTPLLIGGATTSKQHTAVKIAPKYSIPTVHVLDASKSVVVCSSLKDDNLREEFIEDVAEEYDYIREEHYDSLKDRKFLSLKQARDKMLEIDWTSYKPVRPTFLGVRRFDTYDLKDLVPYIDWKPFFDVWQLRGKYPNRGYPKIFNDANVGEEAKKVMADAQAMLQSIIDNGLLQARGVVGFYKANSVEDDIYVYDETGQHSHTLYGLRQQAEKDSSCDDPYTCLSDFIAPKDTGMTDYIGMFAVSAGFGVNDMCKKFEEQLDDYNIIMVKALADRLAEAFAEQLHEEVRKHIWSYCKDEHLNAQELHKIKYQGIRPAPGYPSQPDHTEKQTMWQLLDADAVGIKLTESLAMDPAASVSGLYFANPNSTYFAVGKCGKDQIYDYAGRKNQDVKDIERWLGPNLAYDPDE</sequence>
<evidence type="ECO:0000256" key="16">
    <source>
        <dbReference type="PIRNR" id="PIRNR000381"/>
    </source>
</evidence>
<dbReference type="InterPro" id="IPR036594">
    <property type="entry name" value="Meth_synthase_dom"/>
</dbReference>
<dbReference type="SUPFAM" id="SSF47644">
    <property type="entry name" value="Methionine synthase domain"/>
    <property type="match status" value="1"/>
</dbReference>
<evidence type="ECO:0000256" key="12">
    <source>
        <dbReference type="ARBA" id="ARBA00022737"/>
    </source>
</evidence>